<feature type="domain" description="Transglutaminase-like" evidence="2">
    <location>
        <begin position="158"/>
        <end position="222"/>
    </location>
</feature>
<organism evidence="3 4">
    <name type="scientific">Dokdonella immobilis</name>
    <dbReference type="NCBI Taxonomy" id="578942"/>
    <lineage>
        <taxon>Bacteria</taxon>
        <taxon>Pseudomonadati</taxon>
        <taxon>Pseudomonadota</taxon>
        <taxon>Gammaproteobacteria</taxon>
        <taxon>Lysobacterales</taxon>
        <taxon>Rhodanobacteraceae</taxon>
        <taxon>Dokdonella</taxon>
    </lineage>
</organism>
<dbReference type="AlphaFoldDB" id="A0A1I4VTD6"/>
<dbReference type="Pfam" id="PF08379">
    <property type="entry name" value="Bact_transglu_N"/>
    <property type="match status" value="1"/>
</dbReference>
<dbReference type="Pfam" id="PF01841">
    <property type="entry name" value="Transglut_core"/>
    <property type="match status" value="1"/>
</dbReference>
<name>A0A1I4VTD6_9GAMM</name>
<evidence type="ECO:0000259" key="2">
    <source>
        <dbReference type="SMART" id="SM00460"/>
    </source>
</evidence>
<keyword evidence="3" id="KW-0645">Protease</keyword>
<dbReference type="GO" id="GO:0008233">
    <property type="term" value="F:peptidase activity"/>
    <property type="evidence" value="ECO:0007669"/>
    <property type="project" value="UniProtKB-KW"/>
</dbReference>
<dbReference type="PANTHER" id="PTHR33490:SF6">
    <property type="entry name" value="SLL1049 PROTEIN"/>
    <property type="match status" value="1"/>
</dbReference>
<dbReference type="InterPro" id="IPR013589">
    <property type="entry name" value="Bac_transglu_N"/>
</dbReference>
<keyword evidence="3" id="KW-0378">Hydrolase</keyword>
<dbReference type="RefSeq" id="WP_175497882.1">
    <property type="nucleotide sequence ID" value="NZ_FOVF01000003.1"/>
</dbReference>
<evidence type="ECO:0000256" key="1">
    <source>
        <dbReference type="SAM" id="MobiDB-lite"/>
    </source>
</evidence>
<dbReference type="SUPFAM" id="SSF54001">
    <property type="entry name" value="Cysteine proteinases"/>
    <property type="match status" value="1"/>
</dbReference>
<dbReference type="PANTHER" id="PTHR33490">
    <property type="entry name" value="BLR5614 PROTEIN-RELATED"/>
    <property type="match status" value="1"/>
</dbReference>
<dbReference type="InterPro" id="IPR002931">
    <property type="entry name" value="Transglutaminase-like"/>
</dbReference>
<evidence type="ECO:0000313" key="3">
    <source>
        <dbReference type="EMBL" id="SFN04568.1"/>
    </source>
</evidence>
<protein>
    <submittedName>
        <fullName evidence="3">Transglutaminase-like enzyme, putative cysteine protease</fullName>
    </submittedName>
</protein>
<keyword evidence="4" id="KW-1185">Reference proteome</keyword>
<dbReference type="Proteomes" id="UP000198575">
    <property type="component" value="Unassembled WGS sequence"/>
</dbReference>
<dbReference type="InterPro" id="IPR038765">
    <property type="entry name" value="Papain-like_cys_pep_sf"/>
</dbReference>
<dbReference type="Gene3D" id="3.10.620.30">
    <property type="match status" value="1"/>
</dbReference>
<accession>A0A1I4VTD6</accession>
<reference evidence="3 4" key="1">
    <citation type="submission" date="2016-10" db="EMBL/GenBank/DDBJ databases">
        <authorList>
            <person name="de Groot N.N."/>
        </authorList>
    </citation>
    <scope>NUCLEOTIDE SEQUENCE [LARGE SCALE GENOMIC DNA]</scope>
    <source>
        <strain evidence="3 4">CGMCC 1.7659</strain>
    </source>
</reference>
<feature type="region of interest" description="Disordered" evidence="1">
    <location>
        <begin position="265"/>
        <end position="284"/>
    </location>
</feature>
<dbReference type="SMART" id="SM00460">
    <property type="entry name" value="TGc"/>
    <property type="match status" value="1"/>
</dbReference>
<proteinExistence type="predicted"/>
<gene>
    <name evidence="3" type="ORF">SAMN05216289_10338</name>
</gene>
<dbReference type="STRING" id="578942.SAMN05216289_10338"/>
<sequence length="284" mass="30571">MHLSIQHRTVYRYAEPALRVTQALRLWPAACSGQRVIGWQVDVDGRALPYATTDGFGNPVATHTADGAVDQVRIDVHGHVETEDLHGVVGGTLERLPARFFLFETSLTHVDDSIRGLAAQVPPMKDAIERMHRLCNHVRDRLDYVAGETDSATTAAEALANGSGVCQDHAHLMAASARALGFPARYVSGYLCAGVEGAEAASHAWAEIHIDDFGWVGFDAANRICPNEYYVRIACGRDYHDAAPVRGVHRGGRSETLEVSVSISETAAMPPPGGLPGNRGQSAQ</sequence>
<dbReference type="EMBL" id="FOVF01000003">
    <property type="protein sequence ID" value="SFN04568.1"/>
    <property type="molecule type" value="Genomic_DNA"/>
</dbReference>
<evidence type="ECO:0000313" key="4">
    <source>
        <dbReference type="Proteomes" id="UP000198575"/>
    </source>
</evidence>
<dbReference type="GO" id="GO:0006508">
    <property type="term" value="P:proteolysis"/>
    <property type="evidence" value="ECO:0007669"/>
    <property type="project" value="UniProtKB-KW"/>
</dbReference>